<keyword evidence="3 5" id="KW-1133">Transmembrane helix</keyword>
<feature type="transmembrane region" description="Helical" evidence="5">
    <location>
        <begin position="132"/>
        <end position="152"/>
    </location>
</feature>
<dbReference type="EMBL" id="KZ309099">
    <property type="protein sequence ID" value="KAG8236978.1"/>
    <property type="molecule type" value="Genomic_DNA"/>
</dbReference>
<organism evidence="7 8">
    <name type="scientific">Ladona fulva</name>
    <name type="common">Scarce chaser dragonfly</name>
    <name type="synonym">Libellula fulva</name>
    <dbReference type="NCBI Taxonomy" id="123851"/>
    <lineage>
        <taxon>Eukaryota</taxon>
        <taxon>Metazoa</taxon>
        <taxon>Ecdysozoa</taxon>
        <taxon>Arthropoda</taxon>
        <taxon>Hexapoda</taxon>
        <taxon>Insecta</taxon>
        <taxon>Pterygota</taxon>
        <taxon>Palaeoptera</taxon>
        <taxon>Odonata</taxon>
        <taxon>Epiprocta</taxon>
        <taxon>Anisoptera</taxon>
        <taxon>Libelluloidea</taxon>
        <taxon>Libellulidae</taxon>
        <taxon>Ladona</taxon>
    </lineage>
</organism>
<dbReference type="InterPro" id="IPR011547">
    <property type="entry name" value="SLC26A/SulP_dom"/>
</dbReference>
<feature type="transmembrane region" description="Helical" evidence="5">
    <location>
        <begin position="337"/>
        <end position="356"/>
    </location>
</feature>
<accession>A0A8K0KMG0</accession>
<evidence type="ECO:0000256" key="2">
    <source>
        <dbReference type="ARBA" id="ARBA00022692"/>
    </source>
</evidence>
<comment type="caution">
    <text evidence="7">The sequence shown here is derived from an EMBL/GenBank/DDBJ whole genome shotgun (WGS) entry which is preliminary data.</text>
</comment>
<feature type="transmembrane region" description="Helical" evidence="5">
    <location>
        <begin position="109"/>
        <end position="125"/>
    </location>
</feature>
<reference evidence="7" key="1">
    <citation type="submission" date="2013-04" db="EMBL/GenBank/DDBJ databases">
        <authorList>
            <person name="Qu J."/>
            <person name="Murali S.C."/>
            <person name="Bandaranaike D."/>
            <person name="Bellair M."/>
            <person name="Blankenburg K."/>
            <person name="Chao H."/>
            <person name="Dinh H."/>
            <person name="Doddapaneni H."/>
            <person name="Downs B."/>
            <person name="Dugan-Rocha S."/>
            <person name="Elkadiri S."/>
            <person name="Gnanaolivu R.D."/>
            <person name="Hernandez B."/>
            <person name="Javaid M."/>
            <person name="Jayaseelan J.C."/>
            <person name="Lee S."/>
            <person name="Li M."/>
            <person name="Ming W."/>
            <person name="Munidasa M."/>
            <person name="Muniz J."/>
            <person name="Nguyen L."/>
            <person name="Ongeri F."/>
            <person name="Osuji N."/>
            <person name="Pu L.-L."/>
            <person name="Puazo M."/>
            <person name="Qu C."/>
            <person name="Quiroz J."/>
            <person name="Raj R."/>
            <person name="Weissenberger G."/>
            <person name="Xin Y."/>
            <person name="Zou X."/>
            <person name="Han Y."/>
            <person name="Richards S."/>
            <person name="Worley K."/>
            <person name="Muzny D."/>
            <person name="Gibbs R."/>
        </authorList>
    </citation>
    <scope>NUCLEOTIDE SEQUENCE</scope>
    <source>
        <strain evidence="7">Sampled in the wild</strain>
    </source>
</reference>
<feature type="domain" description="SLC26A/SulP transporter" evidence="6">
    <location>
        <begin position="60"/>
        <end position="410"/>
    </location>
</feature>
<gene>
    <name evidence="7" type="ORF">J437_LFUL017338</name>
</gene>
<evidence type="ECO:0000259" key="6">
    <source>
        <dbReference type="Pfam" id="PF00916"/>
    </source>
</evidence>
<feature type="transmembrane region" description="Helical" evidence="5">
    <location>
        <begin position="267"/>
        <end position="289"/>
    </location>
</feature>
<feature type="transmembrane region" description="Helical" evidence="5">
    <location>
        <begin position="415"/>
        <end position="448"/>
    </location>
</feature>
<evidence type="ECO:0000256" key="1">
    <source>
        <dbReference type="ARBA" id="ARBA00004141"/>
    </source>
</evidence>
<feature type="non-terminal residue" evidence="7">
    <location>
        <position position="1"/>
    </location>
</feature>
<feature type="transmembrane region" description="Helical" evidence="5">
    <location>
        <begin position="209"/>
        <end position="228"/>
    </location>
</feature>
<sequence length="517" mass="56512">MEEVVQHEPRTLRKRLQSWPKHSEFFSGGSVASKCRSLAIRYVSIFQWLPNYTREDGVCDLIAGISLGLMMLPQSIAYALLAGLSPEYGLYSSFVGVLVYVLLGKVKQVSIGVTSLMALLTLDYTQELSVDFVILLTFLSGCVELLFGILHLGTLVDFISEPVVSGFTTAASVITAGAQMKSLLGIKYKSFGFLDNIWKLFHNLQDTKISDTILGCSSIIFLIIFRNLKDLPIRRKKNLSNVPGHGKTSLDKENNNKSRNYILKKSLWYLSLSRNAIIVLIGGVLGFIFEDKWGKAPFALSGQITAGFPPLKPPPFSTTQGNATYNFVEMVTELKSGIVIVPIISVLSNVAIAKAYSIGENSHATQEMITLGLSNILASFVSSMPMCAGFSRSAVSNASGVRTPLAGLYTERDFFAAITTFVACLGIGMEVGLLIGVAINCSFLLYFWARPVIHVEHKKVDPNHECLHIIPDAGFYFPSAEYVRIQMGHIGVQDGLGTVPVVVNCKHIKGLDYSAAK</sequence>
<reference evidence="7" key="2">
    <citation type="submission" date="2017-10" db="EMBL/GenBank/DDBJ databases">
        <title>Ladona fulva Genome sequencing and assembly.</title>
        <authorList>
            <person name="Murali S."/>
            <person name="Richards S."/>
            <person name="Bandaranaike D."/>
            <person name="Bellair M."/>
            <person name="Blankenburg K."/>
            <person name="Chao H."/>
            <person name="Dinh H."/>
            <person name="Doddapaneni H."/>
            <person name="Dugan-Rocha S."/>
            <person name="Elkadiri S."/>
            <person name="Gnanaolivu R."/>
            <person name="Hernandez B."/>
            <person name="Skinner E."/>
            <person name="Javaid M."/>
            <person name="Lee S."/>
            <person name="Li M."/>
            <person name="Ming W."/>
            <person name="Munidasa M."/>
            <person name="Muniz J."/>
            <person name="Nguyen L."/>
            <person name="Hughes D."/>
            <person name="Osuji N."/>
            <person name="Pu L.-L."/>
            <person name="Puazo M."/>
            <person name="Qu C."/>
            <person name="Quiroz J."/>
            <person name="Raj R."/>
            <person name="Weissenberger G."/>
            <person name="Xin Y."/>
            <person name="Zou X."/>
            <person name="Han Y."/>
            <person name="Worley K."/>
            <person name="Muzny D."/>
            <person name="Gibbs R."/>
        </authorList>
    </citation>
    <scope>NUCLEOTIDE SEQUENCE</scope>
    <source>
        <strain evidence="7">Sampled in the wild</strain>
    </source>
</reference>
<comment type="subcellular location">
    <subcellularLocation>
        <location evidence="1">Membrane</location>
        <topology evidence="1">Multi-pass membrane protein</topology>
    </subcellularLocation>
</comment>
<dbReference type="AlphaFoldDB" id="A0A8K0KMG0"/>
<feature type="transmembrane region" description="Helical" evidence="5">
    <location>
        <begin position="368"/>
        <end position="395"/>
    </location>
</feature>
<feature type="transmembrane region" description="Helical" evidence="5">
    <location>
        <begin position="61"/>
        <end position="81"/>
    </location>
</feature>
<evidence type="ECO:0000256" key="3">
    <source>
        <dbReference type="ARBA" id="ARBA00022989"/>
    </source>
</evidence>
<keyword evidence="2 5" id="KW-0812">Transmembrane</keyword>
<dbReference type="InterPro" id="IPR001902">
    <property type="entry name" value="SLC26A/SulP_fam"/>
</dbReference>
<proteinExistence type="predicted"/>
<dbReference type="GO" id="GO:0055085">
    <property type="term" value="P:transmembrane transport"/>
    <property type="evidence" value="ECO:0007669"/>
    <property type="project" value="InterPro"/>
</dbReference>
<evidence type="ECO:0000313" key="7">
    <source>
        <dbReference type="EMBL" id="KAG8236978.1"/>
    </source>
</evidence>
<protein>
    <recommendedName>
        <fullName evidence="6">SLC26A/SulP transporter domain-containing protein</fullName>
    </recommendedName>
</protein>
<dbReference type="PANTHER" id="PTHR11814">
    <property type="entry name" value="SULFATE TRANSPORTER"/>
    <property type="match status" value="1"/>
</dbReference>
<dbReference type="Pfam" id="PF00916">
    <property type="entry name" value="Sulfate_transp"/>
    <property type="match status" value="1"/>
</dbReference>
<dbReference type="Proteomes" id="UP000792457">
    <property type="component" value="Unassembled WGS sequence"/>
</dbReference>
<dbReference type="GO" id="GO:0016020">
    <property type="term" value="C:membrane"/>
    <property type="evidence" value="ECO:0007669"/>
    <property type="project" value="UniProtKB-SubCell"/>
</dbReference>
<name>A0A8K0KMG0_LADFU</name>
<dbReference type="OrthoDB" id="288203at2759"/>
<evidence type="ECO:0000313" key="8">
    <source>
        <dbReference type="Proteomes" id="UP000792457"/>
    </source>
</evidence>
<evidence type="ECO:0000256" key="4">
    <source>
        <dbReference type="ARBA" id="ARBA00023136"/>
    </source>
</evidence>
<evidence type="ECO:0000256" key="5">
    <source>
        <dbReference type="SAM" id="Phobius"/>
    </source>
</evidence>
<keyword evidence="4 5" id="KW-0472">Membrane</keyword>
<keyword evidence="8" id="KW-1185">Reference proteome</keyword>